<evidence type="ECO:0000313" key="6">
    <source>
        <dbReference type="Proteomes" id="UP001169719"/>
    </source>
</evidence>
<evidence type="ECO:0000313" key="5">
    <source>
        <dbReference type="EMBL" id="MDN2481226.1"/>
    </source>
</evidence>
<keyword evidence="6" id="KW-1185">Reference proteome</keyword>
<feature type="domain" description="4Fe-4S ferredoxin-type" evidence="4">
    <location>
        <begin position="1"/>
        <end position="29"/>
    </location>
</feature>
<keyword evidence="1" id="KW-0479">Metal-binding</keyword>
<name>A0ABT7XZM0_9VIBR</name>
<evidence type="ECO:0000256" key="2">
    <source>
        <dbReference type="ARBA" id="ARBA00023004"/>
    </source>
</evidence>
<keyword evidence="2" id="KW-0408">Iron</keyword>
<gene>
    <name evidence="5" type="ORF">QWJ08_07440</name>
</gene>
<evidence type="ECO:0000259" key="4">
    <source>
        <dbReference type="PROSITE" id="PS51379"/>
    </source>
</evidence>
<dbReference type="InterPro" id="IPR017896">
    <property type="entry name" value="4Fe4S_Fe-S-bd"/>
</dbReference>
<dbReference type="RefSeq" id="WP_289961360.1">
    <property type="nucleotide sequence ID" value="NZ_JAUEOZ010000001.1"/>
</dbReference>
<accession>A0ABT7XZM0</accession>
<proteinExistence type="predicted"/>
<keyword evidence="3" id="KW-0411">Iron-sulfur</keyword>
<dbReference type="Proteomes" id="UP001169719">
    <property type="component" value="Unassembled WGS sequence"/>
</dbReference>
<sequence length="90" mass="9967">MSVEINQKCVGCFACYNVCPNRAIAYDQEQHPNFRVHTTRCNQCSGQFDKPQCGEICPVEQAITLNGSPINPTGSLTPHIDIKEAHHAHC</sequence>
<dbReference type="PROSITE" id="PS51379">
    <property type="entry name" value="4FE4S_FER_2"/>
    <property type="match status" value="1"/>
</dbReference>
<organism evidence="5 6">
    <name type="scientific">Vibrio agarivorans</name>
    <dbReference type="NCBI Taxonomy" id="153622"/>
    <lineage>
        <taxon>Bacteria</taxon>
        <taxon>Pseudomonadati</taxon>
        <taxon>Pseudomonadota</taxon>
        <taxon>Gammaproteobacteria</taxon>
        <taxon>Vibrionales</taxon>
        <taxon>Vibrionaceae</taxon>
        <taxon>Vibrio</taxon>
    </lineage>
</organism>
<dbReference type="InterPro" id="IPR017900">
    <property type="entry name" value="4Fe4S_Fe_S_CS"/>
</dbReference>
<dbReference type="SUPFAM" id="SSF54862">
    <property type="entry name" value="4Fe-4S ferredoxins"/>
    <property type="match status" value="1"/>
</dbReference>
<evidence type="ECO:0000256" key="1">
    <source>
        <dbReference type="ARBA" id="ARBA00022723"/>
    </source>
</evidence>
<comment type="caution">
    <text evidence="5">The sequence shown here is derived from an EMBL/GenBank/DDBJ whole genome shotgun (WGS) entry which is preliminary data.</text>
</comment>
<dbReference type="Gene3D" id="3.30.70.20">
    <property type="match status" value="1"/>
</dbReference>
<dbReference type="PROSITE" id="PS00198">
    <property type="entry name" value="4FE4S_FER_1"/>
    <property type="match status" value="1"/>
</dbReference>
<evidence type="ECO:0000256" key="3">
    <source>
        <dbReference type="ARBA" id="ARBA00023014"/>
    </source>
</evidence>
<protein>
    <submittedName>
        <fullName evidence="5">4Fe-4S dicluster domain-containing protein</fullName>
    </submittedName>
</protein>
<dbReference type="Pfam" id="PF12838">
    <property type="entry name" value="Fer4_7"/>
    <property type="match status" value="1"/>
</dbReference>
<reference evidence="5" key="1">
    <citation type="submission" date="2024-05" db="EMBL/GenBank/DDBJ databases">
        <title>Genome Sequences of Four Agar- Degrading Marine Bacteria.</title>
        <authorList>
            <person name="Phillips E.K."/>
            <person name="Shaffer J.C."/>
            <person name="Henson M.W."/>
            <person name="Temperton B."/>
            <person name="Thrash C.J."/>
            <person name="Martin M.O."/>
        </authorList>
    </citation>
    <scope>NUCLEOTIDE SEQUENCE</scope>
    <source>
        <strain evidence="5">EKP203</strain>
    </source>
</reference>
<dbReference type="EMBL" id="JAUEOZ010000001">
    <property type="protein sequence ID" value="MDN2481226.1"/>
    <property type="molecule type" value="Genomic_DNA"/>
</dbReference>